<dbReference type="AlphaFoldDB" id="A0A7X0PHF6"/>
<name>A0A7X0PHF6_9BURK</name>
<evidence type="ECO:0000313" key="2">
    <source>
        <dbReference type="Proteomes" id="UP000575083"/>
    </source>
</evidence>
<reference evidence="1 2" key="1">
    <citation type="submission" date="2020-08" db="EMBL/GenBank/DDBJ databases">
        <title>Functional genomics of gut bacteria from endangered species of beetles.</title>
        <authorList>
            <person name="Carlos-Shanley C."/>
        </authorList>
    </citation>
    <scope>NUCLEOTIDE SEQUENCE [LARGE SCALE GENOMIC DNA]</scope>
    <source>
        <strain evidence="1 2">S00198</strain>
    </source>
</reference>
<keyword evidence="2" id="KW-1185">Reference proteome</keyword>
<gene>
    <name evidence="1" type="ORF">HNP48_004734</name>
</gene>
<sequence length="422" mass="47238">MPFPLRFPREMECFLQAAQLLGTIQGDPGRVGPVLELQKLLLRRIARSELSHSRLQDARLRLKQRLVRERLIGEKARETRDLVLKIQERCDALEQLRFLYRCFGDGIAATYQAPLRHRYFYFAQKAHAKERPGLLARKDSFRSRYRALKLGIGMGIPVLLADVTNMLGQGDLCVLAGGEPQPLDLKSFVHRGPAGRLQQEALRRTIALLARQGTASVPGGSAHDMAHKAHLNDCVRQAMESGIAQASPEPGLRYVAVRNDHYRSHPDCLQTLHQRVPKSTMSVQVTPETAWIPMQPFTLSMSAGHAVLFMQGVFQLLVYVDMKVLVSHFASLGIHAVALMDGVTALQLSNDAEDLEHGVYRVSEALFQRIPCEFISLRSFAQEMAGMLEPAQAHSDQGRLFAPPGDWGEARHYYEDEGPALH</sequence>
<dbReference type="Proteomes" id="UP000575083">
    <property type="component" value="Unassembled WGS sequence"/>
</dbReference>
<organism evidence="1 2">
    <name type="scientific">Acidovorax soli</name>
    <dbReference type="NCBI Taxonomy" id="592050"/>
    <lineage>
        <taxon>Bacteria</taxon>
        <taxon>Pseudomonadati</taxon>
        <taxon>Pseudomonadota</taxon>
        <taxon>Betaproteobacteria</taxon>
        <taxon>Burkholderiales</taxon>
        <taxon>Comamonadaceae</taxon>
        <taxon>Acidovorax</taxon>
    </lineage>
</organism>
<protein>
    <submittedName>
        <fullName evidence="1">Uncharacterized protein</fullName>
    </submittedName>
</protein>
<accession>A0A7X0PHF6</accession>
<comment type="caution">
    <text evidence="1">The sequence shown here is derived from an EMBL/GenBank/DDBJ whole genome shotgun (WGS) entry which is preliminary data.</text>
</comment>
<evidence type="ECO:0000313" key="1">
    <source>
        <dbReference type="EMBL" id="MBB6562032.1"/>
    </source>
</evidence>
<proteinExistence type="predicted"/>
<dbReference type="EMBL" id="JACHLK010000010">
    <property type="protein sequence ID" value="MBB6562032.1"/>
    <property type="molecule type" value="Genomic_DNA"/>
</dbReference>
<dbReference type="RefSeq" id="WP_184861639.1">
    <property type="nucleotide sequence ID" value="NZ_JACHLK010000010.1"/>
</dbReference>